<dbReference type="Pfam" id="PF00413">
    <property type="entry name" value="Peptidase_M10"/>
    <property type="match status" value="1"/>
</dbReference>
<feature type="non-terminal residue" evidence="6">
    <location>
        <position position="282"/>
    </location>
</feature>
<dbReference type="Gene3D" id="3.40.390.10">
    <property type="entry name" value="Collagenase (Catalytic Domain)"/>
    <property type="match status" value="1"/>
</dbReference>
<keyword evidence="2" id="KW-0479">Metal-binding</keyword>
<keyword evidence="3" id="KW-0378">Hydrolase</keyword>
<proteinExistence type="predicted"/>
<dbReference type="GO" id="GO:0008270">
    <property type="term" value="F:zinc ion binding"/>
    <property type="evidence" value="ECO:0007669"/>
    <property type="project" value="InterPro"/>
</dbReference>
<evidence type="ECO:0000313" key="6">
    <source>
        <dbReference type="EMBL" id="SVD50342.1"/>
    </source>
</evidence>
<gene>
    <name evidence="6" type="ORF">METZ01_LOCUS403196</name>
</gene>
<reference evidence="6" key="1">
    <citation type="submission" date="2018-05" db="EMBL/GenBank/DDBJ databases">
        <authorList>
            <person name="Lanie J.A."/>
            <person name="Ng W.-L."/>
            <person name="Kazmierczak K.M."/>
            <person name="Andrzejewski T.M."/>
            <person name="Davidsen T.M."/>
            <person name="Wayne K.J."/>
            <person name="Tettelin H."/>
            <person name="Glass J.I."/>
            <person name="Rusch D."/>
            <person name="Podicherti R."/>
            <person name="Tsui H.-C.T."/>
            <person name="Winkler M.E."/>
        </authorList>
    </citation>
    <scope>NUCLEOTIDE SEQUENCE</scope>
</reference>
<dbReference type="GO" id="GO:0031012">
    <property type="term" value="C:extracellular matrix"/>
    <property type="evidence" value="ECO:0007669"/>
    <property type="project" value="InterPro"/>
</dbReference>
<name>A0A382VV15_9ZZZZ</name>
<dbReference type="EMBL" id="UINC01154840">
    <property type="protein sequence ID" value="SVD50342.1"/>
    <property type="molecule type" value="Genomic_DNA"/>
</dbReference>
<evidence type="ECO:0000256" key="2">
    <source>
        <dbReference type="ARBA" id="ARBA00022723"/>
    </source>
</evidence>
<dbReference type="AlphaFoldDB" id="A0A382VV15"/>
<protein>
    <recommendedName>
        <fullName evidence="5">Peptidase M10 metallopeptidase domain-containing protein</fullName>
    </recommendedName>
</protein>
<accession>A0A382VV15</accession>
<feature type="non-terminal residue" evidence="6">
    <location>
        <position position="1"/>
    </location>
</feature>
<dbReference type="InterPro" id="IPR024079">
    <property type="entry name" value="MetalloPept_cat_dom_sf"/>
</dbReference>
<feature type="domain" description="Peptidase M10 metallopeptidase" evidence="5">
    <location>
        <begin position="235"/>
        <end position="269"/>
    </location>
</feature>
<dbReference type="GO" id="GO:0006508">
    <property type="term" value="P:proteolysis"/>
    <property type="evidence" value="ECO:0007669"/>
    <property type="project" value="UniProtKB-KW"/>
</dbReference>
<evidence type="ECO:0000256" key="4">
    <source>
        <dbReference type="ARBA" id="ARBA00022833"/>
    </source>
</evidence>
<evidence type="ECO:0000256" key="1">
    <source>
        <dbReference type="ARBA" id="ARBA00022670"/>
    </source>
</evidence>
<evidence type="ECO:0000256" key="3">
    <source>
        <dbReference type="ARBA" id="ARBA00022801"/>
    </source>
</evidence>
<keyword evidence="1" id="KW-0645">Protease</keyword>
<dbReference type="InterPro" id="IPR001818">
    <property type="entry name" value="Pept_M10_metallopeptidase"/>
</dbReference>
<sequence length="282" mass="30988">HPMARSPEDRRRLLKRISLLLAGIVAGLVLVGFLARPEQKEPEVALRYNLTLDGKSWSPAIKEGNIRVELDWEAAKLLAIYPTGSGNFISELDLAGSNPSVSNRFGNLLWPQCTRIATEIFIDKDIAAATRPQMRNATISVLLSLKELTGLNVVVTKGASERGEEFSTAAQRISKPGDDTIAIHWIDKENTLMHPSELAAATMWATHKRGQQTPRSTRIRLSSSLFDTMPEGEIDRLSKKMAIAHELSHVFGIGHSNDPDSYMYPVIALNSSITPADRAALA</sequence>
<keyword evidence="4" id="KW-0862">Zinc</keyword>
<evidence type="ECO:0000259" key="5">
    <source>
        <dbReference type="Pfam" id="PF00413"/>
    </source>
</evidence>
<dbReference type="GO" id="GO:0004222">
    <property type="term" value="F:metalloendopeptidase activity"/>
    <property type="evidence" value="ECO:0007669"/>
    <property type="project" value="InterPro"/>
</dbReference>
<organism evidence="6">
    <name type="scientific">marine metagenome</name>
    <dbReference type="NCBI Taxonomy" id="408172"/>
    <lineage>
        <taxon>unclassified sequences</taxon>
        <taxon>metagenomes</taxon>
        <taxon>ecological metagenomes</taxon>
    </lineage>
</organism>
<dbReference type="SUPFAM" id="SSF55486">
    <property type="entry name" value="Metalloproteases ('zincins'), catalytic domain"/>
    <property type="match status" value="1"/>
</dbReference>